<organism evidence="5 6">
    <name type="scientific">Vibrio ulleungensis</name>
    <dbReference type="NCBI Taxonomy" id="2807619"/>
    <lineage>
        <taxon>Bacteria</taxon>
        <taxon>Pseudomonadati</taxon>
        <taxon>Pseudomonadota</taxon>
        <taxon>Gammaproteobacteria</taxon>
        <taxon>Vibrionales</taxon>
        <taxon>Vibrionaceae</taxon>
        <taxon>Vibrio</taxon>
    </lineage>
</organism>
<evidence type="ECO:0000259" key="4">
    <source>
        <dbReference type="SMART" id="SM00479"/>
    </source>
</evidence>
<sequence>MKLYNKLFHPLSKFLREREQYNHSVELPKQLYALSSSPEVTLDTEAKSLDYIALDLETTGLDSSEDRILSMGWVEMSDNRIDLQTSKHILIDSKSQIKPETAVINHITPEMLKTGISIHDAMAAFFKAAEGKVIVAHATVVEQRFIARYLERSFHHQGLPLLWLDTMCIEKHMANSLNRPDTDVSLGTTRERYHLPVYAAHNALTDAVATAELLLAQMNRLNSATPLCFAKLFRLSQ</sequence>
<keyword evidence="3 5" id="KW-0269">Exonuclease</keyword>
<dbReference type="InterPro" id="IPR013520">
    <property type="entry name" value="Ribonucl_H"/>
</dbReference>
<keyword evidence="1" id="KW-0540">Nuclease</keyword>
<dbReference type="InterPro" id="IPR036397">
    <property type="entry name" value="RNaseH_sf"/>
</dbReference>
<dbReference type="SMART" id="SM00479">
    <property type="entry name" value="EXOIII"/>
    <property type="match status" value="1"/>
</dbReference>
<dbReference type="Pfam" id="PF00929">
    <property type="entry name" value="RNase_T"/>
    <property type="match status" value="1"/>
</dbReference>
<evidence type="ECO:0000256" key="2">
    <source>
        <dbReference type="ARBA" id="ARBA00022801"/>
    </source>
</evidence>
<dbReference type="EMBL" id="JAFEUM010000004">
    <property type="protein sequence ID" value="MBM7037192.1"/>
    <property type="molecule type" value="Genomic_DNA"/>
</dbReference>
<dbReference type="RefSeq" id="WP_205158744.1">
    <property type="nucleotide sequence ID" value="NZ_JAFEUM010000004.1"/>
</dbReference>
<dbReference type="SUPFAM" id="SSF53098">
    <property type="entry name" value="Ribonuclease H-like"/>
    <property type="match status" value="1"/>
</dbReference>
<dbReference type="InterPro" id="IPR012337">
    <property type="entry name" value="RNaseH-like_sf"/>
</dbReference>
<accession>A0ABS2HKW3</accession>
<keyword evidence="2" id="KW-0378">Hydrolase</keyword>
<feature type="domain" description="Exonuclease" evidence="4">
    <location>
        <begin position="50"/>
        <end position="223"/>
    </location>
</feature>
<evidence type="ECO:0000256" key="1">
    <source>
        <dbReference type="ARBA" id="ARBA00022722"/>
    </source>
</evidence>
<dbReference type="Proteomes" id="UP000809621">
    <property type="component" value="Unassembled WGS sequence"/>
</dbReference>
<evidence type="ECO:0000313" key="6">
    <source>
        <dbReference type="Proteomes" id="UP000809621"/>
    </source>
</evidence>
<name>A0ABS2HKW3_9VIBR</name>
<dbReference type="GO" id="GO:0004527">
    <property type="term" value="F:exonuclease activity"/>
    <property type="evidence" value="ECO:0007669"/>
    <property type="project" value="UniProtKB-KW"/>
</dbReference>
<reference evidence="5 6" key="1">
    <citation type="submission" date="2021-02" db="EMBL/GenBank/DDBJ databases">
        <authorList>
            <person name="Park J.-S."/>
        </authorList>
    </citation>
    <scope>NUCLEOTIDE SEQUENCE [LARGE SCALE GENOMIC DNA]</scope>
    <source>
        <strain evidence="5 6">188UL20-2</strain>
    </source>
</reference>
<dbReference type="Gene3D" id="3.30.420.10">
    <property type="entry name" value="Ribonuclease H-like superfamily/Ribonuclease H"/>
    <property type="match status" value="1"/>
</dbReference>
<comment type="caution">
    <text evidence="5">The sequence shown here is derived from an EMBL/GenBank/DDBJ whole genome shotgun (WGS) entry which is preliminary data.</text>
</comment>
<evidence type="ECO:0000313" key="5">
    <source>
        <dbReference type="EMBL" id="MBM7037192.1"/>
    </source>
</evidence>
<protein>
    <submittedName>
        <fullName evidence="5">3'-5' exonuclease</fullName>
    </submittedName>
</protein>
<dbReference type="PANTHER" id="PTHR30231">
    <property type="entry name" value="DNA POLYMERASE III SUBUNIT EPSILON"/>
    <property type="match status" value="1"/>
</dbReference>
<proteinExistence type="predicted"/>
<dbReference type="PANTHER" id="PTHR30231:SF4">
    <property type="entry name" value="PROTEIN NEN2"/>
    <property type="match status" value="1"/>
</dbReference>
<keyword evidence="6" id="KW-1185">Reference proteome</keyword>
<gene>
    <name evidence="5" type="ORF">JQC93_12325</name>
</gene>
<dbReference type="CDD" id="cd06127">
    <property type="entry name" value="DEDDh"/>
    <property type="match status" value="1"/>
</dbReference>
<evidence type="ECO:0000256" key="3">
    <source>
        <dbReference type="ARBA" id="ARBA00022839"/>
    </source>
</evidence>